<feature type="transmembrane region" description="Helical" evidence="9">
    <location>
        <begin position="108"/>
        <end position="134"/>
    </location>
</feature>
<sequence length="352" mass="40165">MKRIKEVIKQKAKEYHARRIYGERQVKHFLLVTFVLIQLGLFVEFGYYSTIGHLGQSIAFEIFKVHVIKLGVILGYAYLIDLLVSFIVGTNPHTVKEGIFFPLKRPTFLFSTLLILMFSLDAPISVFCMAIMVMTIFSQNTKKGHTFYHLHPALIGYFIGVLGIKMTNYNLGLTELPPMLSAPYMVVTNALHPLSFDGFISEYYSLQTVIFGIFEGSLCFTLIIPLLLSALFLVKRQVIDYKVSFLYLGVYGLVSILLGVIFQQPNWLTILFLLNGSVLITGIFILPDIVVLDRHLMFKYAYIIICGIFSALLSYFIHFIFAPYLVVMLVQLVTLGFDFIKKVIYRKQLLIA</sequence>
<keyword evidence="6" id="KW-1278">Translocase</keyword>
<keyword evidence="1" id="KW-0813">Transport</keyword>
<evidence type="ECO:0000256" key="3">
    <source>
        <dbReference type="ARBA" id="ARBA00022630"/>
    </source>
</evidence>
<evidence type="ECO:0000256" key="4">
    <source>
        <dbReference type="ARBA" id="ARBA00022643"/>
    </source>
</evidence>
<evidence type="ECO:0000256" key="9">
    <source>
        <dbReference type="SAM" id="Phobius"/>
    </source>
</evidence>
<dbReference type="RefSeq" id="WP_212725224.1">
    <property type="nucleotide sequence ID" value="NZ_CP071249.1"/>
</dbReference>
<dbReference type="EMBL" id="CP071250">
    <property type="protein sequence ID" value="UUF08081.1"/>
    <property type="molecule type" value="Genomic_DNA"/>
</dbReference>
<keyword evidence="2" id="KW-0597">Phosphoprotein</keyword>
<evidence type="ECO:0000256" key="8">
    <source>
        <dbReference type="ARBA" id="ARBA00023136"/>
    </source>
</evidence>
<evidence type="ECO:0000256" key="2">
    <source>
        <dbReference type="ARBA" id="ARBA00022553"/>
    </source>
</evidence>
<keyword evidence="7 9" id="KW-1133">Transmembrane helix</keyword>
<feature type="transmembrane region" description="Helical" evidence="9">
    <location>
        <begin position="68"/>
        <end position="88"/>
    </location>
</feature>
<accession>A0A9Q9FFU8</accession>
<feature type="transmembrane region" description="Helical" evidence="9">
    <location>
        <begin position="298"/>
        <end position="317"/>
    </location>
</feature>
<feature type="transmembrane region" description="Helical" evidence="9">
    <location>
        <begin position="245"/>
        <end position="262"/>
    </location>
</feature>
<dbReference type="GO" id="GO:0016020">
    <property type="term" value="C:membrane"/>
    <property type="evidence" value="ECO:0007669"/>
    <property type="project" value="InterPro"/>
</dbReference>
<keyword evidence="4" id="KW-0288">FMN</keyword>
<evidence type="ECO:0000313" key="12">
    <source>
        <dbReference type="Proteomes" id="UP001058016"/>
    </source>
</evidence>
<keyword evidence="3" id="KW-0285">Flavoprotein</keyword>
<evidence type="ECO:0000256" key="7">
    <source>
        <dbReference type="ARBA" id="ARBA00022989"/>
    </source>
</evidence>
<dbReference type="GO" id="GO:0055085">
    <property type="term" value="P:transmembrane transport"/>
    <property type="evidence" value="ECO:0007669"/>
    <property type="project" value="InterPro"/>
</dbReference>
<dbReference type="InterPro" id="IPR004338">
    <property type="entry name" value="NqrB/RnfD"/>
</dbReference>
<evidence type="ECO:0000256" key="6">
    <source>
        <dbReference type="ARBA" id="ARBA00022967"/>
    </source>
</evidence>
<gene>
    <name evidence="10" type="ORF">J0J69_04545</name>
    <name evidence="11" type="ORF">J0J70_10730</name>
</gene>
<evidence type="ECO:0000256" key="5">
    <source>
        <dbReference type="ARBA" id="ARBA00022692"/>
    </source>
</evidence>
<dbReference type="Pfam" id="PF03116">
    <property type="entry name" value="NQR2_RnfD_RnfE"/>
    <property type="match status" value="1"/>
</dbReference>
<reference evidence="11 12" key="1">
    <citation type="submission" date="2021-03" db="EMBL/GenBank/DDBJ databases">
        <title>Comparative Genomics and Metabolomics in the genus Turicibacter.</title>
        <authorList>
            <person name="Maki J."/>
            <person name="Looft T."/>
        </authorList>
    </citation>
    <scope>NUCLEOTIDE SEQUENCE</scope>
    <source>
        <strain evidence="11">ISU324</strain>
        <strain evidence="10 12">MMM721</strain>
    </source>
</reference>
<organism evidence="11 13">
    <name type="scientific">Turicibacter bilis</name>
    <dbReference type="NCBI Taxonomy" id="2735723"/>
    <lineage>
        <taxon>Bacteria</taxon>
        <taxon>Bacillati</taxon>
        <taxon>Bacillota</taxon>
        <taxon>Erysipelotrichia</taxon>
        <taxon>Erysipelotrichales</taxon>
        <taxon>Turicibacteraceae</taxon>
        <taxon>Turicibacter</taxon>
    </lineage>
</organism>
<proteinExistence type="predicted"/>
<evidence type="ECO:0000313" key="13">
    <source>
        <dbReference type="Proteomes" id="UP001058072"/>
    </source>
</evidence>
<evidence type="ECO:0000256" key="1">
    <source>
        <dbReference type="ARBA" id="ARBA00022448"/>
    </source>
</evidence>
<feature type="transmembrane region" description="Helical" evidence="9">
    <location>
        <begin position="146"/>
        <end position="164"/>
    </location>
</feature>
<feature type="transmembrane region" description="Helical" evidence="9">
    <location>
        <begin position="208"/>
        <end position="233"/>
    </location>
</feature>
<evidence type="ECO:0000313" key="10">
    <source>
        <dbReference type="EMBL" id="UUF06857.1"/>
    </source>
</evidence>
<dbReference type="AlphaFoldDB" id="A0A9Q9FFU8"/>
<keyword evidence="8 9" id="KW-0472">Membrane</keyword>
<feature type="transmembrane region" description="Helical" evidence="9">
    <location>
        <begin position="176"/>
        <end position="196"/>
    </location>
</feature>
<dbReference type="EMBL" id="CP071249">
    <property type="protein sequence ID" value="UUF06857.1"/>
    <property type="molecule type" value="Genomic_DNA"/>
</dbReference>
<protein>
    <submittedName>
        <fullName evidence="11">RnfABCDGE type electron transport complex subunit D</fullName>
    </submittedName>
</protein>
<dbReference type="Proteomes" id="UP001058072">
    <property type="component" value="Chromosome"/>
</dbReference>
<dbReference type="Proteomes" id="UP001058016">
    <property type="component" value="Chromosome"/>
</dbReference>
<evidence type="ECO:0000313" key="11">
    <source>
        <dbReference type="EMBL" id="UUF08081.1"/>
    </source>
</evidence>
<keyword evidence="5 9" id="KW-0812">Transmembrane</keyword>
<feature type="transmembrane region" description="Helical" evidence="9">
    <location>
        <begin position="268"/>
        <end position="286"/>
    </location>
</feature>
<name>A0A9Q9FFU8_9FIRM</name>
<feature type="transmembrane region" description="Helical" evidence="9">
    <location>
        <begin position="28"/>
        <end position="48"/>
    </location>
</feature>
<keyword evidence="12" id="KW-1185">Reference proteome</keyword>